<dbReference type="STRING" id="1314778.A0A5C3PV61"/>
<name>A0A5C3PV61_9APHY</name>
<feature type="non-terminal residue" evidence="5">
    <location>
        <position position="80"/>
    </location>
</feature>
<evidence type="ECO:0000256" key="2">
    <source>
        <dbReference type="ARBA" id="ARBA00023242"/>
    </source>
</evidence>
<dbReference type="CDD" id="cd01389">
    <property type="entry name" value="HMG-box_ROX1-like"/>
    <property type="match status" value="1"/>
</dbReference>
<dbReference type="GO" id="GO:0005634">
    <property type="term" value="C:nucleus"/>
    <property type="evidence" value="ECO:0007669"/>
    <property type="project" value="UniProtKB-UniRule"/>
</dbReference>
<sequence>MPVGTVKIPRPPNAFILYRNNTLKTLRLMHDRPIPGTVVSIVAGRAWALEPDENKMVFRRMADVAKKEHQLKYPDYCFKP</sequence>
<dbReference type="Pfam" id="PF00505">
    <property type="entry name" value="HMG_box"/>
    <property type="match status" value="1"/>
</dbReference>
<reference evidence="5 6" key="1">
    <citation type="journal article" date="2019" name="Nat. Ecol. Evol.">
        <title>Megaphylogeny resolves global patterns of mushroom evolution.</title>
        <authorList>
            <person name="Varga T."/>
            <person name="Krizsan K."/>
            <person name="Foldi C."/>
            <person name="Dima B."/>
            <person name="Sanchez-Garcia M."/>
            <person name="Sanchez-Ramirez S."/>
            <person name="Szollosi G.J."/>
            <person name="Szarkandi J.G."/>
            <person name="Papp V."/>
            <person name="Albert L."/>
            <person name="Andreopoulos W."/>
            <person name="Angelini C."/>
            <person name="Antonin V."/>
            <person name="Barry K.W."/>
            <person name="Bougher N.L."/>
            <person name="Buchanan P."/>
            <person name="Buyck B."/>
            <person name="Bense V."/>
            <person name="Catcheside P."/>
            <person name="Chovatia M."/>
            <person name="Cooper J."/>
            <person name="Damon W."/>
            <person name="Desjardin D."/>
            <person name="Finy P."/>
            <person name="Geml J."/>
            <person name="Haridas S."/>
            <person name="Hughes K."/>
            <person name="Justo A."/>
            <person name="Karasinski D."/>
            <person name="Kautmanova I."/>
            <person name="Kiss B."/>
            <person name="Kocsube S."/>
            <person name="Kotiranta H."/>
            <person name="LaButti K.M."/>
            <person name="Lechner B.E."/>
            <person name="Liimatainen K."/>
            <person name="Lipzen A."/>
            <person name="Lukacs Z."/>
            <person name="Mihaltcheva S."/>
            <person name="Morgado L.N."/>
            <person name="Niskanen T."/>
            <person name="Noordeloos M.E."/>
            <person name="Ohm R.A."/>
            <person name="Ortiz-Santana B."/>
            <person name="Ovrebo C."/>
            <person name="Racz N."/>
            <person name="Riley R."/>
            <person name="Savchenko A."/>
            <person name="Shiryaev A."/>
            <person name="Soop K."/>
            <person name="Spirin V."/>
            <person name="Szebenyi C."/>
            <person name="Tomsovsky M."/>
            <person name="Tulloss R.E."/>
            <person name="Uehling J."/>
            <person name="Grigoriev I.V."/>
            <person name="Vagvolgyi C."/>
            <person name="Papp T."/>
            <person name="Martin F.M."/>
            <person name="Miettinen O."/>
            <person name="Hibbett D.S."/>
            <person name="Nagy L.G."/>
        </authorList>
    </citation>
    <scope>NUCLEOTIDE SEQUENCE [LARGE SCALE GENOMIC DNA]</scope>
    <source>
        <strain evidence="5 6">HHB13444</strain>
    </source>
</reference>
<dbReference type="GO" id="GO:0000978">
    <property type="term" value="F:RNA polymerase II cis-regulatory region sequence-specific DNA binding"/>
    <property type="evidence" value="ECO:0007669"/>
    <property type="project" value="TreeGrafter"/>
</dbReference>
<evidence type="ECO:0000256" key="3">
    <source>
        <dbReference type="PROSITE-ProRule" id="PRU00267"/>
    </source>
</evidence>
<keyword evidence="1 3" id="KW-0238">DNA-binding</keyword>
<dbReference type="PANTHER" id="PTHR45789:SF2">
    <property type="entry name" value="FI18025P1"/>
    <property type="match status" value="1"/>
</dbReference>
<dbReference type="Proteomes" id="UP000308197">
    <property type="component" value="Unassembled WGS sequence"/>
</dbReference>
<dbReference type="Gene3D" id="1.10.30.10">
    <property type="entry name" value="High mobility group box domain"/>
    <property type="match status" value="1"/>
</dbReference>
<evidence type="ECO:0000313" key="5">
    <source>
        <dbReference type="EMBL" id="TFK92330.1"/>
    </source>
</evidence>
<feature type="DNA-binding region" description="HMG box" evidence="3">
    <location>
        <begin position="8"/>
        <end position="77"/>
    </location>
</feature>
<dbReference type="PROSITE" id="PS50118">
    <property type="entry name" value="HMG_BOX_2"/>
    <property type="match status" value="1"/>
</dbReference>
<dbReference type="InParanoid" id="A0A5C3PV61"/>
<evidence type="ECO:0000313" key="6">
    <source>
        <dbReference type="Proteomes" id="UP000308197"/>
    </source>
</evidence>
<accession>A0A5C3PV61</accession>
<dbReference type="SMART" id="SM00398">
    <property type="entry name" value="HMG"/>
    <property type="match status" value="1"/>
</dbReference>
<dbReference type="InterPro" id="IPR009071">
    <property type="entry name" value="HMG_box_dom"/>
</dbReference>
<dbReference type="GO" id="GO:0000981">
    <property type="term" value="F:DNA-binding transcription factor activity, RNA polymerase II-specific"/>
    <property type="evidence" value="ECO:0007669"/>
    <property type="project" value="TreeGrafter"/>
</dbReference>
<keyword evidence="6" id="KW-1185">Reference proteome</keyword>
<dbReference type="PANTHER" id="PTHR45789">
    <property type="entry name" value="FI18025P1"/>
    <property type="match status" value="1"/>
</dbReference>
<gene>
    <name evidence="5" type="ORF">K466DRAFT_480793</name>
</gene>
<dbReference type="SUPFAM" id="SSF47095">
    <property type="entry name" value="HMG-box"/>
    <property type="match status" value="1"/>
</dbReference>
<protein>
    <recommendedName>
        <fullName evidence="4">HMG box domain-containing protein</fullName>
    </recommendedName>
</protein>
<keyword evidence="2 3" id="KW-0539">Nucleus</keyword>
<dbReference type="EMBL" id="ML211000">
    <property type="protein sequence ID" value="TFK92330.1"/>
    <property type="molecule type" value="Genomic_DNA"/>
</dbReference>
<dbReference type="InterPro" id="IPR036910">
    <property type="entry name" value="HMG_box_dom_sf"/>
</dbReference>
<dbReference type="AlphaFoldDB" id="A0A5C3PV61"/>
<feature type="domain" description="HMG box" evidence="4">
    <location>
        <begin position="8"/>
        <end position="77"/>
    </location>
</feature>
<organism evidence="5 6">
    <name type="scientific">Polyporus arcularius HHB13444</name>
    <dbReference type="NCBI Taxonomy" id="1314778"/>
    <lineage>
        <taxon>Eukaryota</taxon>
        <taxon>Fungi</taxon>
        <taxon>Dikarya</taxon>
        <taxon>Basidiomycota</taxon>
        <taxon>Agaricomycotina</taxon>
        <taxon>Agaricomycetes</taxon>
        <taxon>Polyporales</taxon>
        <taxon>Polyporaceae</taxon>
        <taxon>Polyporus</taxon>
    </lineage>
</organism>
<dbReference type="InterPro" id="IPR051356">
    <property type="entry name" value="SOX/SOX-like_TF"/>
</dbReference>
<evidence type="ECO:0000259" key="4">
    <source>
        <dbReference type="PROSITE" id="PS50118"/>
    </source>
</evidence>
<proteinExistence type="predicted"/>
<evidence type="ECO:0000256" key="1">
    <source>
        <dbReference type="ARBA" id="ARBA00023125"/>
    </source>
</evidence>